<protein>
    <submittedName>
        <fullName evidence="2">SCO family protein</fullName>
    </submittedName>
</protein>
<reference evidence="2 3" key="1">
    <citation type="submission" date="2023-09" db="EMBL/GenBank/DDBJ databases">
        <authorList>
            <person name="Qi X."/>
        </authorList>
    </citation>
    <scope>NUCLEOTIDE SEQUENCE [LARGE SCALE GENOMIC DNA]</scope>
    <source>
        <strain evidence="2 3">S1-1</strain>
    </source>
</reference>
<dbReference type="CDD" id="cd02968">
    <property type="entry name" value="SCO"/>
    <property type="match status" value="1"/>
</dbReference>
<dbReference type="InterPro" id="IPR036249">
    <property type="entry name" value="Thioredoxin-like_sf"/>
</dbReference>
<dbReference type="PANTHER" id="PTHR12151:SF25">
    <property type="entry name" value="LINALOOL DEHYDRATASE_ISOMERASE DOMAIN-CONTAINING PROTEIN"/>
    <property type="match status" value="1"/>
</dbReference>
<comment type="similarity">
    <text evidence="1">Belongs to the SCO1/2 family.</text>
</comment>
<dbReference type="Proteomes" id="UP001301442">
    <property type="component" value="Chromosome"/>
</dbReference>
<proteinExistence type="inferred from homology"/>
<dbReference type="RefSeq" id="WP_348397180.1">
    <property type="nucleotide sequence ID" value="NZ_CP136600.1"/>
</dbReference>
<dbReference type="Pfam" id="PF02630">
    <property type="entry name" value="SCO1-SenC"/>
    <property type="match status" value="1"/>
</dbReference>
<evidence type="ECO:0000313" key="2">
    <source>
        <dbReference type="EMBL" id="WOH38410.1"/>
    </source>
</evidence>
<evidence type="ECO:0000256" key="1">
    <source>
        <dbReference type="ARBA" id="ARBA00010996"/>
    </source>
</evidence>
<accession>A0ABZ0GRT2</accession>
<organism evidence="2 3">
    <name type="scientific">Thalassotalea fonticola</name>
    <dbReference type="NCBI Taxonomy" id="3065649"/>
    <lineage>
        <taxon>Bacteria</taxon>
        <taxon>Pseudomonadati</taxon>
        <taxon>Pseudomonadota</taxon>
        <taxon>Gammaproteobacteria</taxon>
        <taxon>Alteromonadales</taxon>
        <taxon>Colwelliaceae</taxon>
        <taxon>Thalassotalea</taxon>
    </lineage>
</organism>
<dbReference type="EMBL" id="CP136600">
    <property type="protein sequence ID" value="WOH38410.1"/>
    <property type="molecule type" value="Genomic_DNA"/>
</dbReference>
<dbReference type="SUPFAM" id="SSF52833">
    <property type="entry name" value="Thioredoxin-like"/>
    <property type="match status" value="1"/>
</dbReference>
<dbReference type="InterPro" id="IPR003782">
    <property type="entry name" value="SCO1/SenC"/>
</dbReference>
<dbReference type="PANTHER" id="PTHR12151">
    <property type="entry name" value="ELECTRON TRANSPORT PROTIN SCO1/SENC FAMILY MEMBER"/>
    <property type="match status" value="1"/>
</dbReference>
<dbReference type="Gene3D" id="3.40.30.10">
    <property type="entry name" value="Glutaredoxin"/>
    <property type="match status" value="1"/>
</dbReference>
<gene>
    <name evidence="2" type="ORF">RI844_04025</name>
</gene>
<name>A0ABZ0GRT2_9GAMM</name>
<sequence>MNTLSKQHFALFGLVILLTITHLIYLSSQPSKQTLIPPKISGTILINPYKIIPFTLIDQNNKIFNNQKLTGNWHLVSYGYLHCPDVCPTTLILLSRIKEKLTKNSYSLNYLFYSVDPTRDRPNNLKQYLSFFDDEFIGLTHEDTSELNNDFANNLGIKADIKTITDNSIVQIKVSHGVHLFLINPEGKLVAVFNPQENFNDINNSIPTFNQAWLYKDITATIDYLNLKSNS</sequence>
<keyword evidence="3" id="KW-1185">Reference proteome</keyword>
<evidence type="ECO:0000313" key="3">
    <source>
        <dbReference type="Proteomes" id="UP001301442"/>
    </source>
</evidence>